<name>A0A0L0QV27_VIRPA</name>
<dbReference type="Pfam" id="PF18467">
    <property type="entry name" value="DUF5613"/>
    <property type="match status" value="1"/>
</dbReference>
<comment type="caution">
    <text evidence="2">The sequence shown here is derived from an EMBL/GenBank/DDBJ whole genome shotgun (WGS) entry which is preliminary data.</text>
</comment>
<evidence type="ECO:0000313" key="3">
    <source>
        <dbReference type="Proteomes" id="UP000036780"/>
    </source>
</evidence>
<dbReference type="InterPro" id="IPR016181">
    <property type="entry name" value="Acyl_CoA_acyltransferase"/>
</dbReference>
<evidence type="ECO:0000259" key="1">
    <source>
        <dbReference type="PROSITE" id="PS51186"/>
    </source>
</evidence>
<protein>
    <recommendedName>
        <fullName evidence="1">N-acetyltransferase domain-containing protein</fullName>
    </recommendedName>
</protein>
<dbReference type="Gene3D" id="3.40.630.30">
    <property type="match status" value="1"/>
</dbReference>
<gene>
    <name evidence="2" type="ORF">AFK71_02085</name>
</gene>
<organism evidence="2 3">
    <name type="scientific">Virgibacillus pantothenticus</name>
    <dbReference type="NCBI Taxonomy" id="1473"/>
    <lineage>
        <taxon>Bacteria</taxon>
        <taxon>Bacillati</taxon>
        <taxon>Bacillota</taxon>
        <taxon>Bacilli</taxon>
        <taxon>Bacillales</taxon>
        <taxon>Bacillaceae</taxon>
        <taxon>Virgibacillus</taxon>
    </lineage>
</organism>
<evidence type="ECO:0000313" key="2">
    <source>
        <dbReference type="EMBL" id="KNE22431.1"/>
    </source>
</evidence>
<dbReference type="PROSITE" id="PS51186">
    <property type="entry name" value="GNAT"/>
    <property type="match status" value="1"/>
</dbReference>
<keyword evidence="3" id="KW-1185">Reference proteome</keyword>
<dbReference type="AlphaFoldDB" id="A0A0L0QV27"/>
<dbReference type="InterPro" id="IPR000182">
    <property type="entry name" value="GNAT_dom"/>
</dbReference>
<dbReference type="GO" id="GO:0016747">
    <property type="term" value="F:acyltransferase activity, transferring groups other than amino-acyl groups"/>
    <property type="evidence" value="ECO:0007669"/>
    <property type="project" value="InterPro"/>
</dbReference>
<sequence length="251" mass="29910">MCKISFDHIYHAGEVVAQSDLYVHYQNQDMLLQYNSNFLHFLRMPSLEEFEQTAAYLHDFHSRHGQHHVKFTFPQNIKPTEELIKHFIENNYNYRYLELFTIKPSEFPCVEKDSNISIQFVTENEYMDYSNLKYQQDVLFGSEFAKAQRDVYKKDFQNPNKWQIVSYFRGNISGCVDVIIGKGTAEIDNLFVLEEYRKQGIGSMLQQFVMDHCPDKLVILVADGEDTPREMYIKQRYCYRGFQYEVQKVYL</sequence>
<dbReference type="InterPro" id="IPR040549">
    <property type="entry name" value="DUF5613"/>
</dbReference>
<accession>A0A0L0QV27</accession>
<reference evidence="3" key="1">
    <citation type="submission" date="2015-07" db="EMBL/GenBank/DDBJ databases">
        <title>Fjat-10053 dsm26.</title>
        <authorList>
            <person name="Liu B."/>
            <person name="Wang J."/>
            <person name="Zhu Y."/>
            <person name="Liu G."/>
            <person name="Chen Q."/>
            <person name="Chen Z."/>
            <person name="Lan J."/>
            <person name="Che J."/>
            <person name="Ge C."/>
            <person name="Shi H."/>
            <person name="Pan Z."/>
            <person name="Liu X."/>
        </authorList>
    </citation>
    <scope>NUCLEOTIDE SEQUENCE [LARGE SCALE GENOMIC DNA]</scope>
    <source>
        <strain evidence="3">DSM 26</strain>
    </source>
</reference>
<dbReference type="Proteomes" id="UP000036780">
    <property type="component" value="Unassembled WGS sequence"/>
</dbReference>
<dbReference type="OrthoDB" id="2213517at2"/>
<dbReference type="SUPFAM" id="SSF55729">
    <property type="entry name" value="Acyl-CoA N-acyltransferases (Nat)"/>
    <property type="match status" value="1"/>
</dbReference>
<dbReference type="GeneID" id="66869325"/>
<dbReference type="PATRIC" id="fig|1473.5.peg.3340"/>
<dbReference type="EMBL" id="LGTO01000002">
    <property type="protein sequence ID" value="KNE22431.1"/>
    <property type="molecule type" value="Genomic_DNA"/>
</dbReference>
<proteinExistence type="predicted"/>
<dbReference type="Pfam" id="PF00583">
    <property type="entry name" value="Acetyltransf_1"/>
    <property type="match status" value="1"/>
</dbReference>
<dbReference type="RefSeq" id="WP_050349905.1">
    <property type="nucleotide sequence ID" value="NZ_BOSN01000003.1"/>
</dbReference>
<feature type="domain" description="N-acetyltransferase" evidence="1">
    <location>
        <begin position="118"/>
        <end position="251"/>
    </location>
</feature>
<dbReference type="CDD" id="cd04301">
    <property type="entry name" value="NAT_SF"/>
    <property type="match status" value="1"/>
</dbReference>